<accession>A0A2S4MJA3</accession>
<evidence type="ECO:0000256" key="2">
    <source>
        <dbReference type="ARBA" id="ARBA00023015"/>
    </source>
</evidence>
<evidence type="ECO:0000256" key="4">
    <source>
        <dbReference type="ARBA" id="ARBA00023163"/>
    </source>
</evidence>
<dbReference type="PANTHER" id="PTHR47506:SF7">
    <property type="entry name" value="TRANSCRIPTIONAL REGULATORY PROTEIN"/>
    <property type="match status" value="1"/>
</dbReference>
<name>A0A2S4MJA3_9BURK</name>
<keyword evidence="3 5" id="KW-0238">DNA-binding</keyword>
<dbReference type="PANTHER" id="PTHR47506">
    <property type="entry name" value="TRANSCRIPTIONAL REGULATORY PROTEIN"/>
    <property type="match status" value="1"/>
</dbReference>
<dbReference type="PROSITE" id="PS50977">
    <property type="entry name" value="HTH_TETR_2"/>
    <property type="match status" value="1"/>
</dbReference>
<dbReference type="Proteomes" id="UP000237381">
    <property type="component" value="Unassembled WGS sequence"/>
</dbReference>
<evidence type="ECO:0000259" key="6">
    <source>
        <dbReference type="PROSITE" id="PS50977"/>
    </source>
</evidence>
<evidence type="ECO:0000313" key="8">
    <source>
        <dbReference type="Proteomes" id="UP000237381"/>
    </source>
</evidence>
<keyword evidence="1" id="KW-0678">Repressor</keyword>
<feature type="domain" description="HTH tetR-type" evidence="6">
    <location>
        <begin position="9"/>
        <end position="69"/>
    </location>
</feature>
<dbReference type="SUPFAM" id="SSF46689">
    <property type="entry name" value="Homeodomain-like"/>
    <property type="match status" value="1"/>
</dbReference>
<keyword evidence="4" id="KW-0804">Transcription</keyword>
<comment type="caution">
    <text evidence="7">The sequence shown here is derived from an EMBL/GenBank/DDBJ whole genome shotgun (WGS) entry which is preliminary data.</text>
</comment>
<dbReference type="Gene3D" id="1.10.357.10">
    <property type="entry name" value="Tetracycline Repressor, domain 2"/>
    <property type="match status" value="1"/>
</dbReference>
<evidence type="ECO:0000256" key="1">
    <source>
        <dbReference type="ARBA" id="ARBA00022491"/>
    </source>
</evidence>
<dbReference type="OrthoDB" id="9798857at2"/>
<dbReference type="SUPFAM" id="SSF48498">
    <property type="entry name" value="Tetracyclin repressor-like, C-terminal domain"/>
    <property type="match status" value="1"/>
</dbReference>
<gene>
    <name evidence="7" type="ORF">B0G62_102464</name>
</gene>
<dbReference type="Pfam" id="PF00440">
    <property type="entry name" value="TetR_N"/>
    <property type="match status" value="1"/>
</dbReference>
<dbReference type="InterPro" id="IPR011075">
    <property type="entry name" value="TetR_C"/>
</dbReference>
<dbReference type="RefSeq" id="WP_103703382.1">
    <property type="nucleotide sequence ID" value="NZ_PQGA01000002.1"/>
</dbReference>
<organism evidence="7 8">
    <name type="scientific">Paraburkholderia eburnea</name>
    <dbReference type="NCBI Taxonomy" id="1189126"/>
    <lineage>
        <taxon>Bacteria</taxon>
        <taxon>Pseudomonadati</taxon>
        <taxon>Pseudomonadota</taxon>
        <taxon>Betaproteobacteria</taxon>
        <taxon>Burkholderiales</taxon>
        <taxon>Burkholderiaceae</taxon>
        <taxon>Paraburkholderia</taxon>
    </lineage>
</organism>
<protein>
    <submittedName>
        <fullName evidence="7">TetR family transcriptional regulator</fullName>
    </submittedName>
</protein>
<proteinExistence type="predicted"/>
<dbReference type="InterPro" id="IPR009057">
    <property type="entry name" value="Homeodomain-like_sf"/>
</dbReference>
<feature type="DNA-binding region" description="H-T-H motif" evidence="5">
    <location>
        <begin position="32"/>
        <end position="51"/>
    </location>
</feature>
<reference evidence="7 8" key="1">
    <citation type="submission" date="2018-01" db="EMBL/GenBank/DDBJ databases">
        <title>Genomic Encyclopedia of Type Strains, Phase III (KMG-III): the genomes of soil and plant-associated and newly described type strains.</title>
        <authorList>
            <person name="Whitman W."/>
        </authorList>
    </citation>
    <scope>NUCLEOTIDE SEQUENCE [LARGE SCALE GENOMIC DNA]</scope>
    <source>
        <strain evidence="7 8">JCM 18070</strain>
    </source>
</reference>
<dbReference type="InterPro" id="IPR036271">
    <property type="entry name" value="Tet_transcr_reg_TetR-rel_C_sf"/>
</dbReference>
<dbReference type="AlphaFoldDB" id="A0A2S4MJA3"/>
<evidence type="ECO:0000256" key="5">
    <source>
        <dbReference type="PROSITE-ProRule" id="PRU00335"/>
    </source>
</evidence>
<dbReference type="Gene3D" id="1.10.10.60">
    <property type="entry name" value="Homeodomain-like"/>
    <property type="match status" value="1"/>
</dbReference>
<dbReference type="PRINTS" id="PR00455">
    <property type="entry name" value="HTHTETR"/>
</dbReference>
<evidence type="ECO:0000256" key="3">
    <source>
        <dbReference type="ARBA" id="ARBA00023125"/>
    </source>
</evidence>
<dbReference type="Pfam" id="PF16925">
    <property type="entry name" value="TetR_C_13"/>
    <property type="match status" value="1"/>
</dbReference>
<dbReference type="InterPro" id="IPR001647">
    <property type="entry name" value="HTH_TetR"/>
</dbReference>
<keyword evidence="2" id="KW-0805">Transcription regulation</keyword>
<sequence length="191" mass="20487">MRVSREQVAINRQKILEAASRLFREHGYDAVTVADVMSAAGLTHGGFYGYFKSKDELIAQTLAHVFGQGDAGETDLVRYAARYLSSEHRDNIAGGCPTAALGAETVRQTPEARAAMAAGLRRQIERLSARGSGDAAYDAAQARRAAIGGWSAMVGAVILARLVDDPVLSDEVLNETLAWIEHQDADTSTSH</sequence>
<dbReference type="PROSITE" id="PS01081">
    <property type="entry name" value="HTH_TETR_1"/>
    <property type="match status" value="1"/>
</dbReference>
<keyword evidence="8" id="KW-1185">Reference proteome</keyword>
<dbReference type="InterPro" id="IPR023772">
    <property type="entry name" value="DNA-bd_HTH_TetR-type_CS"/>
</dbReference>
<evidence type="ECO:0000313" key="7">
    <source>
        <dbReference type="EMBL" id="POR54854.1"/>
    </source>
</evidence>
<dbReference type="GO" id="GO:0003677">
    <property type="term" value="F:DNA binding"/>
    <property type="evidence" value="ECO:0007669"/>
    <property type="project" value="UniProtKB-UniRule"/>
</dbReference>
<dbReference type="EMBL" id="PQGA01000002">
    <property type="protein sequence ID" value="POR54854.1"/>
    <property type="molecule type" value="Genomic_DNA"/>
</dbReference>